<dbReference type="SUPFAM" id="SSF50814">
    <property type="entry name" value="Lipocalins"/>
    <property type="match status" value="1"/>
</dbReference>
<dbReference type="eggNOG" id="COG5514">
    <property type="taxonomic scope" value="Bacteria"/>
</dbReference>
<evidence type="ECO:0000313" key="4">
    <source>
        <dbReference type="Proteomes" id="UP000004349"/>
    </source>
</evidence>
<proteinExistence type="predicted"/>
<dbReference type="InterPro" id="IPR012674">
    <property type="entry name" value="Calycin"/>
</dbReference>
<gene>
    <name evidence="3" type="ORF">VIS19158_13987</name>
</gene>
<dbReference type="InterPro" id="IPR014602">
    <property type="entry name" value="UCP036226"/>
</dbReference>
<evidence type="ECO:0000313" key="3">
    <source>
        <dbReference type="EMBL" id="EGU35909.1"/>
    </source>
</evidence>
<dbReference type="Pfam" id="PF08768">
    <property type="entry name" value="THAP4_heme-bd"/>
    <property type="match status" value="1"/>
</dbReference>
<organism evidence="3 4">
    <name type="scientific">Vibrio scophthalmi LMG 19158</name>
    <dbReference type="NCBI Taxonomy" id="870967"/>
    <lineage>
        <taxon>Bacteria</taxon>
        <taxon>Pseudomonadati</taxon>
        <taxon>Pseudomonadota</taxon>
        <taxon>Gammaproteobacteria</taxon>
        <taxon>Vibrionales</taxon>
        <taxon>Vibrionaceae</taxon>
        <taxon>Vibrio</taxon>
    </lineage>
</organism>
<dbReference type="AlphaFoldDB" id="F9RP58"/>
<protein>
    <recommendedName>
        <fullName evidence="2">THAP4-like heme-binding domain-containing protein</fullName>
    </recommendedName>
</protein>
<dbReference type="Gene3D" id="2.40.128.20">
    <property type="match status" value="1"/>
</dbReference>
<comment type="caution">
    <text evidence="3">The sequence shown here is derived from an EMBL/GenBank/DDBJ whole genome shotgun (WGS) entry which is preliminary data.</text>
</comment>
<dbReference type="RefSeq" id="WP_005595703.1">
    <property type="nucleotide sequence ID" value="NZ_AFWE01000135.1"/>
</dbReference>
<feature type="signal peptide" evidence="1">
    <location>
        <begin position="1"/>
        <end position="22"/>
    </location>
</feature>
<accession>F9RP58</accession>
<evidence type="ECO:0000256" key="1">
    <source>
        <dbReference type="SAM" id="SignalP"/>
    </source>
</evidence>
<evidence type="ECO:0000259" key="2">
    <source>
        <dbReference type="Pfam" id="PF08768"/>
    </source>
</evidence>
<dbReference type="Proteomes" id="UP000004349">
    <property type="component" value="Unassembled WGS sequence"/>
</dbReference>
<name>F9RP58_9VIBR</name>
<dbReference type="EMBL" id="AFWE01000135">
    <property type="protein sequence ID" value="EGU35909.1"/>
    <property type="molecule type" value="Genomic_DNA"/>
</dbReference>
<keyword evidence="1" id="KW-0732">Signal</keyword>
<reference evidence="3 4" key="1">
    <citation type="journal article" date="2012" name="Int. J. Syst. Evol. Microbiol.">
        <title>Vibrio caribbeanicus sp. nov., isolated from the marine sponge Scleritoderma cyanea.</title>
        <authorList>
            <person name="Hoffmann M."/>
            <person name="Monday S.R."/>
            <person name="Allard M.W."/>
            <person name="Strain E.A."/>
            <person name="Whittaker P."/>
            <person name="Naum M."/>
            <person name="McCarthy P.J."/>
            <person name="Lopez J.V."/>
            <person name="Fischer M."/>
            <person name="Brown E.W."/>
        </authorList>
    </citation>
    <scope>NUCLEOTIDE SEQUENCE [LARGE SCALE GENOMIC DNA]</scope>
    <source>
        <strain evidence="3 4">LMG 19158</strain>
    </source>
</reference>
<dbReference type="PIRSF" id="PIRSF036226">
    <property type="entry name" value="UCP036226"/>
    <property type="match status" value="1"/>
</dbReference>
<sequence>MNNKIKVFIFCISTVASSAASASLDFGPLESLIGTWKTVDSGGVDVAPGQNGSKVGRGGPAVEPFYEVITFKPAADATNASEQYLTAIYYEQEVFRKRDDGKFHDQRGYLLYDKKNQLVYNSYCVPRGVCIVSEGKSGSKIDFNTSKEGIAQSKFMVNNALTTGFTMSMDFTDEDILRYAQITSLNIYEKPFAHSDSSTLKKIK</sequence>
<feature type="chain" id="PRO_5003386075" description="THAP4-like heme-binding domain-containing protein" evidence="1">
    <location>
        <begin position="23"/>
        <end position="204"/>
    </location>
</feature>
<feature type="domain" description="THAP4-like heme-binding" evidence="2">
    <location>
        <begin position="26"/>
        <end position="202"/>
    </location>
</feature>
<dbReference type="InterPro" id="IPR014878">
    <property type="entry name" value="THAP4-like_heme-bd"/>
</dbReference>